<keyword evidence="1" id="KW-0238">DNA-binding</keyword>
<dbReference type="PROSITE" id="PS51253">
    <property type="entry name" value="HTH_CENPB"/>
    <property type="match status" value="1"/>
</dbReference>
<gene>
    <name evidence="4" type="ORF">BN860_12178g</name>
</gene>
<dbReference type="EMBL" id="HG316455">
    <property type="protein sequence ID" value="CDF88520.1"/>
    <property type="molecule type" value="Genomic_DNA"/>
</dbReference>
<dbReference type="PANTHER" id="PTHR19303:SF73">
    <property type="entry name" value="PROTEIN PDC2"/>
    <property type="match status" value="1"/>
</dbReference>
<dbReference type="InterPro" id="IPR050863">
    <property type="entry name" value="CenT-Element_Derived"/>
</dbReference>
<feature type="compositionally biased region" description="Polar residues" evidence="2">
    <location>
        <begin position="631"/>
        <end position="653"/>
    </location>
</feature>
<dbReference type="PANTHER" id="PTHR19303">
    <property type="entry name" value="TRANSPOSON"/>
    <property type="match status" value="1"/>
</dbReference>
<dbReference type="SMART" id="SM00674">
    <property type="entry name" value="CENPB"/>
    <property type="match status" value="1"/>
</dbReference>
<keyword evidence="5" id="KW-1185">Reference proteome</keyword>
<dbReference type="GO" id="GO:0005634">
    <property type="term" value="C:nucleus"/>
    <property type="evidence" value="ECO:0007669"/>
    <property type="project" value="TreeGrafter"/>
</dbReference>
<name>A0A8J2T5Q4_ZYGB2</name>
<proteinExistence type="predicted"/>
<feature type="domain" description="HTH CENPB-type" evidence="3">
    <location>
        <begin position="63"/>
        <end position="138"/>
    </location>
</feature>
<dbReference type="InterPro" id="IPR004875">
    <property type="entry name" value="DDE_SF_endonuclease_dom"/>
</dbReference>
<dbReference type="InterPro" id="IPR009057">
    <property type="entry name" value="Homeodomain-like_sf"/>
</dbReference>
<evidence type="ECO:0000313" key="4">
    <source>
        <dbReference type="EMBL" id="CDF88520.1"/>
    </source>
</evidence>
<evidence type="ECO:0000313" key="5">
    <source>
        <dbReference type="Proteomes" id="UP000019375"/>
    </source>
</evidence>
<feature type="region of interest" description="Disordered" evidence="2">
    <location>
        <begin position="631"/>
        <end position="671"/>
    </location>
</feature>
<evidence type="ECO:0000259" key="3">
    <source>
        <dbReference type="PROSITE" id="PS51253"/>
    </source>
</evidence>
<dbReference type="Pfam" id="PF03221">
    <property type="entry name" value="HTH_Tnp_Tc5"/>
    <property type="match status" value="1"/>
</dbReference>
<sequence>MLSIEHRYNICLMAERHPKWTQLELARWAYEAFQLPKVPSQGTISRLLAKKDIYMNCKDSEKCANRIRKPNNLLVRRILQEWVSQSIWNGIPVTSPILQDTAQSVWYRIPAEHREGNGCFSYKWITNFLAKMDVNISNMDEETPKPPKVWTFEERNTLKEYFRRVPPKDLFTLDETFLAYNLPLDYAQYEASQMQRRIEVATVMLCCNLDGSEKLKPLVVGKYNSYKSFRNYFPEEPQDPVSQSLLGEKMARKFGISYHSNRKSWLTSNLFHDWLARWDKRLVADNRKIWIVLDDSCSHRIINLHLKNIELIYTSANSRFLPFNWGVLDEFKTRYRIQQYQALIDLQNQLEKKTHRKMLISFEQSQLTMSNAFKFIKKAWKSIPLETIRGNWKSAGILPTDMVQIGESVSMAFKKNEVLEAKLNELCSQFYCAKKWDHDMLLDLNIENKNTNFLSTEELVESAIVEPMEPDTQDERTGNSGGPNSMWCYQNLELIADGNVGINVGDIADNSESDDEDMENNSNKNDIQHVEQAIDSDINDGSVTIANGNGAGEIDAAYGVNIDKILADDYPKDNQGRVYNVSTLIDRPNLFMGENGELDLRNVGLDPSIVSSEYFNDVFSSAVADQRHATVQGSNGTNHGGMPTQNLGSSYPNRTAEPGGASHSQVSSTTPMPPFEDPTLNHILNDAVVTNRLRGSSPLSELPLDTTSAQNTQTNINIAHALGSVLKHVESRELVFSETALNEIKFNYSALLSKIRKTRKNTSISKARRGQVQLERFLTNTSNPSPTDSDISTTQHIQGPVNLQMPGNASFF</sequence>
<evidence type="ECO:0000256" key="1">
    <source>
        <dbReference type="ARBA" id="ARBA00023125"/>
    </source>
</evidence>
<protein>
    <recommendedName>
        <fullName evidence="3">HTH CENPB-type domain-containing protein</fullName>
    </recommendedName>
</protein>
<dbReference type="OrthoDB" id="125347at2759"/>
<reference evidence="5" key="1">
    <citation type="journal article" date="2013" name="Genome Announc.">
        <title>Genome sequence of the food spoilage yeast Zygosaccharomyces bailii CLIB 213(T).</title>
        <authorList>
            <person name="Galeote V."/>
            <person name="Bigey F."/>
            <person name="Devillers H."/>
            <person name="Neuveglise C."/>
            <person name="Dequin S."/>
        </authorList>
    </citation>
    <scope>NUCLEOTIDE SEQUENCE [LARGE SCALE GENOMIC DNA]</scope>
    <source>
        <strain evidence="5">CLIB 213 / ATCC 58445 / CBS 680 / CCRC 21525 / NBRC 1098 / NCYC 1416 / NRRL Y-2227</strain>
    </source>
</reference>
<dbReference type="InterPro" id="IPR006600">
    <property type="entry name" value="HTH_CenpB_DNA-bd_dom"/>
</dbReference>
<dbReference type="Proteomes" id="UP000019375">
    <property type="component" value="Unassembled WGS sequence"/>
</dbReference>
<accession>A0A8J2T5Q4</accession>
<organism evidence="4 5">
    <name type="scientific">Zygosaccharomyces bailii (strain CLIB 213 / ATCC 58445 / CBS 680 / BCRC 21525 / NBRC 1098 / NCYC 1416 / NRRL Y-2227)</name>
    <dbReference type="NCBI Taxonomy" id="1333698"/>
    <lineage>
        <taxon>Eukaryota</taxon>
        <taxon>Fungi</taxon>
        <taxon>Dikarya</taxon>
        <taxon>Ascomycota</taxon>
        <taxon>Saccharomycotina</taxon>
        <taxon>Saccharomycetes</taxon>
        <taxon>Saccharomycetales</taxon>
        <taxon>Saccharomycetaceae</taxon>
        <taxon>Zygosaccharomyces</taxon>
    </lineage>
</organism>
<dbReference type="AlphaFoldDB" id="A0A8J2T5Q4"/>
<evidence type="ECO:0000256" key="2">
    <source>
        <dbReference type="SAM" id="MobiDB-lite"/>
    </source>
</evidence>
<dbReference type="GO" id="GO:0003677">
    <property type="term" value="F:DNA binding"/>
    <property type="evidence" value="ECO:0007669"/>
    <property type="project" value="UniProtKB-KW"/>
</dbReference>
<dbReference type="Pfam" id="PF03184">
    <property type="entry name" value="DDE_1"/>
    <property type="match status" value="1"/>
</dbReference>
<dbReference type="Gene3D" id="1.10.10.60">
    <property type="entry name" value="Homeodomain-like"/>
    <property type="match status" value="2"/>
</dbReference>
<dbReference type="SUPFAM" id="SSF46689">
    <property type="entry name" value="Homeodomain-like"/>
    <property type="match status" value="1"/>
</dbReference>